<dbReference type="SMART" id="SM01071">
    <property type="entry name" value="CDC37_N"/>
    <property type="match status" value="1"/>
</dbReference>
<dbReference type="InterPro" id="IPR013855">
    <property type="entry name" value="Cdc37_N_dom"/>
</dbReference>
<gene>
    <name evidence="10" type="ORF">CROQUDRAFT_651979</name>
</gene>
<evidence type="ECO:0000256" key="3">
    <source>
        <dbReference type="ARBA" id="ARBA00022490"/>
    </source>
</evidence>
<keyword evidence="4" id="KW-0143">Chaperone</keyword>
<protein>
    <recommendedName>
        <fullName evidence="5">Hsp90 chaperone protein kinase-targeting subunit</fullName>
    </recommendedName>
</protein>
<dbReference type="SMART" id="SM01069">
    <property type="entry name" value="CDC37_C"/>
    <property type="match status" value="1"/>
</dbReference>
<dbReference type="InterPro" id="IPR004918">
    <property type="entry name" value="Cdc37"/>
</dbReference>
<dbReference type="GO" id="GO:0051087">
    <property type="term" value="F:protein-folding chaperone binding"/>
    <property type="evidence" value="ECO:0007669"/>
    <property type="project" value="TreeGrafter"/>
</dbReference>
<dbReference type="AlphaFoldDB" id="A0A9P6TG90"/>
<evidence type="ECO:0000259" key="9">
    <source>
        <dbReference type="SMART" id="SM01071"/>
    </source>
</evidence>
<evidence type="ECO:0000259" key="8">
    <source>
        <dbReference type="SMART" id="SM01070"/>
    </source>
</evidence>
<evidence type="ECO:0000256" key="5">
    <source>
        <dbReference type="ARBA" id="ARBA00031396"/>
    </source>
</evidence>
<dbReference type="PANTHER" id="PTHR12800:SF4">
    <property type="entry name" value="HSP90 CO-CHAPERONE CDC37"/>
    <property type="match status" value="1"/>
</dbReference>
<proteinExistence type="inferred from homology"/>
<evidence type="ECO:0000313" key="11">
    <source>
        <dbReference type="Proteomes" id="UP000886653"/>
    </source>
</evidence>
<feature type="domain" description="Cdc37 C-terminal" evidence="7">
    <location>
        <begin position="381"/>
        <end position="496"/>
    </location>
</feature>
<dbReference type="InterPro" id="IPR038189">
    <property type="entry name" value="Cdc37_Hsp90-bd_sf"/>
</dbReference>
<feature type="region of interest" description="Disordered" evidence="6">
    <location>
        <begin position="187"/>
        <end position="241"/>
    </location>
</feature>
<evidence type="ECO:0000256" key="4">
    <source>
        <dbReference type="ARBA" id="ARBA00023186"/>
    </source>
</evidence>
<keyword evidence="11" id="KW-1185">Reference proteome</keyword>
<dbReference type="OrthoDB" id="440202at2759"/>
<dbReference type="Pfam" id="PF03234">
    <property type="entry name" value="CDC37_N"/>
    <property type="match status" value="1"/>
</dbReference>
<evidence type="ECO:0000256" key="1">
    <source>
        <dbReference type="ARBA" id="ARBA00004496"/>
    </source>
</evidence>
<evidence type="ECO:0000256" key="6">
    <source>
        <dbReference type="SAM" id="MobiDB-lite"/>
    </source>
</evidence>
<dbReference type="GO" id="GO:0031072">
    <property type="term" value="F:heat shock protein binding"/>
    <property type="evidence" value="ECO:0007669"/>
    <property type="project" value="TreeGrafter"/>
</dbReference>
<dbReference type="GO" id="GO:0051082">
    <property type="term" value="F:unfolded protein binding"/>
    <property type="evidence" value="ECO:0007669"/>
    <property type="project" value="TreeGrafter"/>
</dbReference>
<feature type="region of interest" description="Disordered" evidence="6">
    <location>
        <begin position="469"/>
        <end position="500"/>
    </location>
</feature>
<keyword evidence="3" id="KW-0963">Cytoplasm</keyword>
<feature type="compositionally biased region" description="Acidic residues" evidence="6">
    <location>
        <begin position="229"/>
        <end position="238"/>
    </location>
</feature>
<evidence type="ECO:0000259" key="7">
    <source>
        <dbReference type="SMART" id="SM01069"/>
    </source>
</evidence>
<feature type="domain" description="Cdc37 Hsp90 binding" evidence="8">
    <location>
        <begin position="184"/>
        <end position="364"/>
    </location>
</feature>
<dbReference type="GO" id="GO:0019901">
    <property type="term" value="F:protein kinase binding"/>
    <property type="evidence" value="ECO:0007669"/>
    <property type="project" value="InterPro"/>
</dbReference>
<dbReference type="InterPro" id="IPR013874">
    <property type="entry name" value="Cdc37_Hsp90-bd"/>
</dbReference>
<dbReference type="GO" id="GO:0005737">
    <property type="term" value="C:cytoplasm"/>
    <property type="evidence" value="ECO:0007669"/>
    <property type="project" value="UniProtKB-SubCell"/>
</dbReference>
<reference evidence="10" key="1">
    <citation type="submission" date="2013-11" db="EMBL/GenBank/DDBJ databases">
        <title>Genome sequence of the fusiform rust pathogen reveals effectors for host alternation and coevolution with pine.</title>
        <authorList>
            <consortium name="DOE Joint Genome Institute"/>
            <person name="Smith K."/>
            <person name="Pendleton A."/>
            <person name="Kubisiak T."/>
            <person name="Anderson C."/>
            <person name="Salamov A."/>
            <person name="Aerts A."/>
            <person name="Riley R."/>
            <person name="Clum A."/>
            <person name="Lindquist E."/>
            <person name="Ence D."/>
            <person name="Campbell M."/>
            <person name="Kronenberg Z."/>
            <person name="Feau N."/>
            <person name="Dhillon B."/>
            <person name="Hamelin R."/>
            <person name="Burleigh J."/>
            <person name="Smith J."/>
            <person name="Yandell M."/>
            <person name="Nelson C."/>
            <person name="Grigoriev I."/>
            <person name="Davis J."/>
        </authorList>
    </citation>
    <scope>NUCLEOTIDE SEQUENCE</scope>
    <source>
        <strain evidence="10">G11</strain>
    </source>
</reference>
<comment type="similarity">
    <text evidence="2">Belongs to the CDC37 family.</text>
</comment>
<dbReference type="SUPFAM" id="SSF101391">
    <property type="entry name" value="Hsp90 co-chaperone CDC37"/>
    <property type="match status" value="1"/>
</dbReference>
<dbReference type="FunFam" id="1.20.58.610:FF:000002">
    <property type="entry name" value="Hsp90 co-chaperone Cdc37, putative"/>
    <property type="match status" value="1"/>
</dbReference>
<name>A0A9P6TG90_9BASI</name>
<sequence length="500" mass="55960">MPLNYSKWDALELSDDSDIEVHPNVDKRSFIRMKQRQIHQQRDERKMKIEALKHEAELNAKLLIEMKDLIKTAEADGIQGIRKTASQLSATGASEPPKENKEPRIDQMVFNLLTQILSKIEKDKPDVSDEDAAVLKEIHFHHTRLSEREEKRKVELEKEEAEAKKHITSEDVHDGFDVSFVDKTPSVAVDETAHPPPASKLKKKSKKTNIEVLNPNSIDSSLKSSTPESDTDDEDDEDLPKLSPSALKFAKIKASDYSSSLAAIQADPSLYLDELTTDALLVEAFEAEMRGAKEHAKNCVHQGLLLQYCRKLGKDGVSLFFRKVGSGEPKAMEVFITDVQTTYERIAGRCKTIKEERQKEPAEGKEQIQLVATNPTTSITFEIPEGPPPEDLQIQTDDGSEADVDIEAVRKFLNERWETFCRFPKKLQKALKTHELEKVNKVLGEMSVPEAEKVVQDLDRVGILSFTEGGIRDETGKEAGTSGSAVNTSDVNTSDQVDAE</sequence>
<feature type="region of interest" description="Disordered" evidence="6">
    <location>
        <begin position="146"/>
        <end position="169"/>
    </location>
</feature>
<dbReference type="Pfam" id="PF08564">
    <property type="entry name" value="CDC37_C"/>
    <property type="match status" value="1"/>
</dbReference>
<dbReference type="SMART" id="SM01070">
    <property type="entry name" value="CDC37_M"/>
    <property type="match status" value="1"/>
</dbReference>
<dbReference type="GO" id="GO:0006457">
    <property type="term" value="P:protein folding"/>
    <property type="evidence" value="ECO:0007669"/>
    <property type="project" value="TreeGrafter"/>
</dbReference>
<comment type="caution">
    <text evidence="10">The sequence shown here is derived from an EMBL/GenBank/DDBJ whole genome shotgun (WGS) entry which is preliminary data.</text>
</comment>
<feature type="domain" description="Cdc37 N-terminal" evidence="9">
    <location>
        <begin position="2"/>
        <end position="179"/>
    </location>
</feature>
<organism evidence="10 11">
    <name type="scientific">Cronartium quercuum f. sp. fusiforme G11</name>
    <dbReference type="NCBI Taxonomy" id="708437"/>
    <lineage>
        <taxon>Eukaryota</taxon>
        <taxon>Fungi</taxon>
        <taxon>Dikarya</taxon>
        <taxon>Basidiomycota</taxon>
        <taxon>Pucciniomycotina</taxon>
        <taxon>Pucciniomycetes</taxon>
        <taxon>Pucciniales</taxon>
        <taxon>Coleosporiaceae</taxon>
        <taxon>Cronartium</taxon>
    </lineage>
</organism>
<dbReference type="InterPro" id="IPR013873">
    <property type="entry name" value="Cdc37_C"/>
</dbReference>
<dbReference type="Proteomes" id="UP000886653">
    <property type="component" value="Unassembled WGS sequence"/>
</dbReference>
<dbReference type="PANTHER" id="PTHR12800">
    <property type="entry name" value="CDC37-RELATED"/>
    <property type="match status" value="1"/>
</dbReference>
<dbReference type="Pfam" id="PF08565">
    <property type="entry name" value="CDC37_M"/>
    <property type="match status" value="1"/>
</dbReference>
<feature type="compositionally biased region" description="Polar residues" evidence="6">
    <location>
        <begin position="481"/>
        <end position="500"/>
    </location>
</feature>
<dbReference type="EMBL" id="MU167217">
    <property type="protein sequence ID" value="KAG0150729.1"/>
    <property type="molecule type" value="Genomic_DNA"/>
</dbReference>
<evidence type="ECO:0000313" key="10">
    <source>
        <dbReference type="EMBL" id="KAG0150729.1"/>
    </source>
</evidence>
<dbReference type="Gene3D" id="1.20.58.610">
    <property type="entry name" value="Cdc37, Hsp90 binding domain"/>
    <property type="match status" value="1"/>
</dbReference>
<accession>A0A9P6TG90</accession>
<evidence type="ECO:0000256" key="2">
    <source>
        <dbReference type="ARBA" id="ARBA00006222"/>
    </source>
</evidence>
<dbReference type="GO" id="GO:0050821">
    <property type="term" value="P:protein stabilization"/>
    <property type="evidence" value="ECO:0007669"/>
    <property type="project" value="TreeGrafter"/>
</dbReference>
<comment type="subcellular location">
    <subcellularLocation>
        <location evidence="1">Cytoplasm</location>
    </subcellularLocation>
</comment>